<feature type="transmembrane region" description="Helical" evidence="6">
    <location>
        <begin position="28"/>
        <end position="45"/>
    </location>
</feature>
<dbReference type="PANTHER" id="PTHR14297">
    <property type="entry name" value="MEMBRANE TRANSPORT PROTEIN XK FAMILY MEMBER"/>
    <property type="match status" value="1"/>
</dbReference>
<dbReference type="Pfam" id="PF09815">
    <property type="entry name" value="XK-related"/>
    <property type="match status" value="1"/>
</dbReference>
<feature type="non-terminal residue" evidence="7">
    <location>
        <position position="68"/>
    </location>
</feature>
<name>A0A7K4UCR5_9SYLV</name>
<evidence type="ECO:0000256" key="2">
    <source>
        <dbReference type="ARBA" id="ARBA00008789"/>
    </source>
</evidence>
<keyword evidence="5 6" id="KW-0472">Membrane</keyword>
<reference evidence="7 8" key="1">
    <citation type="submission" date="2019-09" db="EMBL/GenBank/DDBJ databases">
        <title>Bird 10,000 Genomes (B10K) Project - Family phase.</title>
        <authorList>
            <person name="Zhang G."/>
        </authorList>
    </citation>
    <scope>NUCLEOTIDE SEQUENCE [LARGE SCALE GENOMIC DNA]</scope>
    <source>
        <strain evidence="7">B10K-DU-002-08</strain>
        <tissue evidence="7">Muscle</tissue>
    </source>
</reference>
<comment type="subcellular location">
    <subcellularLocation>
        <location evidence="1 6">Membrane</location>
        <topology evidence="1 6">Multi-pass membrane protein</topology>
    </subcellularLocation>
</comment>
<keyword evidence="8" id="KW-1185">Reference proteome</keyword>
<sequence length="68" mass="7614">FMSETAAALCLSVAYRHAGDRMWQTLTLLFALVPCALVQLSLVFIHRDVSRDRPLVLLLHLLQLGPLV</sequence>
<comment type="caution">
    <text evidence="6">Lacks conserved residue(s) required for the propagation of feature annotation.</text>
</comment>
<dbReference type="AlphaFoldDB" id="A0A7K4UCR5"/>
<gene>
    <name evidence="7" type="primary">Xk_0</name>
    <name evidence="7" type="ORF">SINWEB_R10192</name>
</gene>
<dbReference type="OrthoDB" id="10037417at2759"/>
<evidence type="ECO:0000313" key="8">
    <source>
        <dbReference type="Proteomes" id="UP000580691"/>
    </source>
</evidence>
<evidence type="ECO:0000256" key="3">
    <source>
        <dbReference type="ARBA" id="ARBA00022692"/>
    </source>
</evidence>
<evidence type="ECO:0000256" key="6">
    <source>
        <dbReference type="RuleBase" id="RU910716"/>
    </source>
</evidence>
<keyword evidence="3 6" id="KW-0812">Transmembrane</keyword>
<evidence type="ECO:0000313" key="7">
    <source>
        <dbReference type="EMBL" id="NWR08086.1"/>
    </source>
</evidence>
<dbReference type="GO" id="GO:0005886">
    <property type="term" value="C:plasma membrane"/>
    <property type="evidence" value="ECO:0007669"/>
    <property type="project" value="UniProtKB-ARBA"/>
</dbReference>
<comment type="similarity">
    <text evidence="2 6">Belongs to the XK family.</text>
</comment>
<dbReference type="EMBL" id="VXBN01011905">
    <property type="protein sequence ID" value="NWR08086.1"/>
    <property type="molecule type" value="Genomic_DNA"/>
</dbReference>
<feature type="non-terminal residue" evidence="7">
    <location>
        <position position="1"/>
    </location>
</feature>
<evidence type="ECO:0000256" key="1">
    <source>
        <dbReference type="ARBA" id="ARBA00004141"/>
    </source>
</evidence>
<comment type="caution">
    <text evidence="7">The sequence shown here is derived from an EMBL/GenBank/DDBJ whole genome shotgun (WGS) entry which is preliminary data.</text>
</comment>
<protein>
    <recommendedName>
        <fullName evidence="6">XK-related protein</fullName>
    </recommendedName>
</protein>
<organism evidence="7 8">
    <name type="scientific">Sinosuthora webbiana</name>
    <dbReference type="NCBI Taxonomy" id="337173"/>
    <lineage>
        <taxon>Eukaryota</taxon>
        <taxon>Metazoa</taxon>
        <taxon>Chordata</taxon>
        <taxon>Craniata</taxon>
        <taxon>Vertebrata</taxon>
        <taxon>Euteleostomi</taxon>
        <taxon>Archelosauria</taxon>
        <taxon>Archosauria</taxon>
        <taxon>Dinosauria</taxon>
        <taxon>Saurischia</taxon>
        <taxon>Theropoda</taxon>
        <taxon>Coelurosauria</taxon>
        <taxon>Aves</taxon>
        <taxon>Neognathae</taxon>
        <taxon>Neoaves</taxon>
        <taxon>Telluraves</taxon>
        <taxon>Australaves</taxon>
        <taxon>Passeriformes</taxon>
        <taxon>Sylvioidea</taxon>
        <taxon>Sylviidae</taxon>
        <taxon>Sinosuthora</taxon>
    </lineage>
</organism>
<proteinExistence type="inferred from homology"/>
<keyword evidence="4 6" id="KW-1133">Transmembrane helix</keyword>
<evidence type="ECO:0000256" key="4">
    <source>
        <dbReference type="ARBA" id="ARBA00022989"/>
    </source>
</evidence>
<dbReference type="PANTHER" id="PTHR14297:SF8">
    <property type="entry name" value="ENDOPLASMIC RETICULUM MEMBRANE ADAPTER PROTEIN XK"/>
    <property type="match status" value="1"/>
</dbReference>
<accession>A0A7K4UCR5</accession>
<dbReference type="InterPro" id="IPR018629">
    <property type="entry name" value="XK-rel"/>
</dbReference>
<dbReference type="Proteomes" id="UP000580691">
    <property type="component" value="Unassembled WGS sequence"/>
</dbReference>
<dbReference type="InterPro" id="IPR051773">
    <property type="entry name" value="XK-related_adapter"/>
</dbReference>
<evidence type="ECO:0000256" key="5">
    <source>
        <dbReference type="ARBA" id="ARBA00023136"/>
    </source>
</evidence>